<feature type="transmembrane region" description="Helical" evidence="1">
    <location>
        <begin position="20"/>
        <end position="46"/>
    </location>
</feature>
<name>A0A4Y2FT77_ARAVE</name>
<proteinExistence type="predicted"/>
<organism evidence="2 3">
    <name type="scientific">Araneus ventricosus</name>
    <name type="common">Orbweaver spider</name>
    <name type="synonym">Epeira ventricosa</name>
    <dbReference type="NCBI Taxonomy" id="182803"/>
    <lineage>
        <taxon>Eukaryota</taxon>
        <taxon>Metazoa</taxon>
        <taxon>Ecdysozoa</taxon>
        <taxon>Arthropoda</taxon>
        <taxon>Chelicerata</taxon>
        <taxon>Arachnida</taxon>
        <taxon>Araneae</taxon>
        <taxon>Araneomorphae</taxon>
        <taxon>Entelegynae</taxon>
        <taxon>Araneoidea</taxon>
        <taxon>Araneidae</taxon>
        <taxon>Araneus</taxon>
    </lineage>
</organism>
<feature type="transmembrane region" description="Helical" evidence="1">
    <location>
        <begin position="97"/>
        <end position="118"/>
    </location>
</feature>
<dbReference type="OrthoDB" id="6468833at2759"/>
<sequence>MFALFWYTYTFAFFKQGDYYSYIMLASGIVYYLLIFLSIILSAAAVNEAAEMAKSKIMFMECWIPQSSRDSKIYLRQKLKPKVEMTLWKIYNVDKSLLISSLGSLLTYGMLLGTLGSVNSQNCTCS</sequence>
<keyword evidence="1" id="KW-1133">Transmembrane helix</keyword>
<comment type="caution">
    <text evidence="2">The sequence shown here is derived from an EMBL/GenBank/DDBJ whole genome shotgun (WGS) entry which is preliminary data.</text>
</comment>
<reference evidence="2 3" key="1">
    <citation type="journal article" date="2019" name="Sci. Rep.">
        <title>Orb-weaving spider Araneus ventricosus genome elucidates the spidroin gene catalogue.</title>
        <authorList>
            <person name="Kono N."/>
            <person name="Nakamura H."/>
            <person name="Ohtoshi R."/>
            <person name="Moran D.A.P."/>
            <person name="Shinohara A."/>
            <person name="Yoshida Y."/>
            <person name="Fujiwara M."/>
            <person name="Mori M."/>
            <person name="Tomita M."/>
            <person name="Arakawa K."/>
        </authorList>
    </citation>
    <scope>NUCLEOTIDE SEQUENCE [LARGE SCALE GENOMIC DNA]</scope>
</reference>
<gene>
    <name evidence="2" type="ORF">AVEN_103194_1</name>
</gene>
<dbReference type="AlphaFoldDB" id="A0A4Y2FT77"/>
<keyword evidence="3" id="KW-1185">Reference proteome</keyword>
<protein>
    <submittedName>
        <fullName evidence="2">Uncharacterized protein</fullName>
    </submittedName>
</protein>
<accession>A0A4Y2FT77</accession>
<dbReference type="Proteomes" id="UP000499080">
    <property type="component" value="Unassembled WGS sequence"/>
</dbReference>
<evidence type="ECO:0000256" key="1">
    <source>
        <dbReference type="SAM" id="Phobius"/>
    </source>
</evidence>
<evidence type="ECO:0000313" key="3">
    <source>
        <dbReference type="Proteomes" id="UP000499080"/>
    </source>
</evidence>
<keyword evidence="1" id="KW-0472">Membrane</keyword>
<keyword evidence="1" id="KW-0812">Transmembrane</keyword>
<evidence type="ECO:0000313" key="2">
    <source>
        <dbReference type="EMBL" id="GBM44730.1"/>
    </source>
</evidence>
<dbReference type="EMBL" id="BGPR01001074">
    <property type="protein sequence ID" value="GBM44730.1"/>
    <property type="molecule type" value="Genomic_DNA"/>
</dbReference>